<feature type="coiled-coil region" evidence="1">
    <location>
        <begin position="1"/>
        <end position="28"/>
    </location>
</feature>
<comment type="caution">
    <text evidence="2">The sequence shown here is derived from an EMBL/GenBank/DDBJ whole genome shotgun (WGS) entry which is preliminary data.</text>
</comment>
<dbReference type="AlphaFoldDB" id="A0AAV1QPD0"/>
<organism evidence="2 3">
    <name type="scientific">Dovyalis caffra</name>
    <dbReference type="NCBI Taxonomy" id="77055"/>
    <lineage>
        <taxon>Eukaryota</taxon>
        <taxon>Viridiplantae</taxon>
        <taxon>Streptophyta</taxon>
        <taxon>Embryophyta</taxon>
        <taxon>Tracheophyta</taxon>
        <taxon>Spermatophyta</taxon>
        <taxon>Magnoliopsida</taxon>
        <taxon>eudicotyledons</taxon>
        <taxon>Gunneridae</taxon>
        <taxon>Pentapetalae</taxon>
        <taxon>rosids</taxon>
        <taxon>fabids</taxon>
        <taxon>Malpighiales</taxon>
        <taxon>Salicaceae</taxon>
        <taxon>Flacourtieae</taxon>
        <taxon>Dovyalis</taxon>
    </lineage>
</organism>
<protein>
    <submittedName>
        <fullName evidence="2">Uncharacterized protein</fullName>
    </submittedName>
</protein>
<evidence type="ECO:0000256" key="1">
    <source>
        <dbReference type="SAM" id="Coils"/>
    </source>
</evidence>
<name>A0AAV1QPD0_9ROSI</name>
<dbReference type="EMBL" id="CAWUPB010000130">
    <property type="protein sequence ID" value="CAK7323592.1"/>
    <property type="molecule type" value="Genomic_DNA"/>
</dbReference>
<accession>A0AAV1QPD0</accession>
<sequence>MAKVRSDLKKVEESINNLTKLINGIKNLVAEKVPDRVNCNVDEGLDGLNGRGYQIPSYKYPNNHVGVMNNNFEGVIGEYSYNYNTHMSKPIVKVYAPLLR</sequence>
<proteinExistence type="predicted"/>
<gene>
    <name evidence="2" type="ORF">DCAF_LOCUS1221</name>
</gene>
<keyword evidence="3" id="KW-1185">Reference proteome</keyword>
<evidence type="ECO:0000313" key="2">
    <source>
        <dbReference type="EMBL" id="CAK7323592.1"/>
    </source>
</evidence>
<evidence type="ECO:0000313" key="3">
    <source>
        <dbReference type="Proteomes" id="UP001314170"/>
    </source>
</evidence>
<reference evidence="2 3" key="1">
    <citation type="submission" date="2024-01" db="EMBL/GenBank/DDBJ databases">
        <authorList>
            <person name="Waweru B."/>
        </authorList>
    </citation>
    <scope>NUCLEOTIDE SEQUENCE [LARGE SCALE GENOMIC DNA]</scope>
</reference>
<dbReference type="Proteomes" id="UP001314170">
    <property type="component" value="Unassembled WGS sequence"/>
</dbReference>
<keyword evidence="1" id="KW-0175">Coiled coil</keyword>